<dbReference type="AlphaFoldDB" id="A0A1E5WG48"/>
<dbReference type="PANTHER" id="PTHR48046:SF1">
    <property type="entry name" value="GLYCOSYLTRANSFERASE-RELATED"/>
    <property type="match status" value="1"/>
</dbReference>
<dbReference type="PANTHER" id="PTHR48046">
    <property type="entry name" value="UDP-GLYCOSYLTRANSFERASE 72E1"/>
    <property type="match status" value="1"/>
</dbReference>
<evidence type="ECO:0000256" key="2">
    <source>
        <dbReference type="SAM" id="MobiDB-lite"/>
    </source>
</evidence>
<keyword evidence="1" id="KW-0808">Transferase</keyword>
<protein>
    <submittedName>
        <fullName evidence="3">Uncharacterized protein</fullName>
    </submittedName>
</protein>
<name>A0A1E5WG48_9POAL</name>
<dbReference type="GO" id="GO:0016757">
    <property type="term" value="F:glycosyltransferase activity"/>
    <property type="evidence" value="ECO:0007669"/>
    <property type="project" value="UniProtKB-KW"/>
</dbReference>
<proteinExistence type="predicted"/>
<dbReference type="Gene3D" id="3.40.50.2000">
    <property type="entry name" value="Glycogen Phosphorylase B"/>
    <property type="match status" value="1"/>
</dbReference>
<keyword evidence="4" id="KW-1185">Reference proteome</keyword>
<keyword evidence="1" id="KW-0328">Glycosyltransferase</keyword>
<organism evidence="3 4">
    <name type="scientific">Dichanthelium oligosanthes</name>
    <dbReference type="NCBI Taxonomy" id="888268"/>
    <lineage>
        <taxon>Eukaryota</taxon>
        <taxon>Viridiplantae</taxon>
        <taxon>Streptophyta</taxon>
        <taxon>Embryophyta</taxon>
        <taxon>Tracheophyta</taxon>
        <taxon>Spermatophyta</taxon>
        <taxon>Magnoliopsida</taxon>
        <taxon>Liliopsida</taxon>
        <taxon>Poales</taxon>
        <taxon>Poaceae</taxon>
        <taxon>PACMAD clade</taxon>
        <taxon>Panicoideae</taxon>
        <taxon>Panicodae</taxon>
        <taxon>Paniceae</taxon>
        <taxon>Dichantheliinae</taxon>
        <taxon>Dichanthelium</taxon>
    </lineage>
</organism>
<accession>A0A1E5WG48</accession>
<reference evidence="3 4" key="1">
    <citation type="submission" date="2016-09" db="EMBL/GenBank/DDBJ databases">
        <title>The draft genome of Dichanthelium oligosanthes: A C3 panicoid grass species.</title>
        <authorList>
            <person name="Studer A.J."/>
            <person name="Schnable J.C."/>
            <person name="Brutnell T.P."/>
        </authorList>
    </citation>
    <scope>NUCLEOTIDE SEQUENCE [LARGE SCALE GENOMIC DNA]</scope>
    <source>
        <strain evidence="4">cv. Kellogg 1175</strain>
        <tissue evidence="3">Leaf</tissue>
    </source>
</reference>
<gene>
    <name evidence="3" type="ORF">BAE44_0002851</name>
</gene>
<sequence length="158" mass="17352">MAELAMGLEASGHRFLWVVRFPSDKDRSASYFGESHGHGNSPIGYLPEGFVERTRDTALLVQEWIPQVGLALWRRASSKGKDGVAPREVAAAAVTELIVGEKGAAAREKACELREEAEKAWAPDGSRTRPSPVSGRKLHPHELMHTIAESFISMVYAR</sequence>
<feature type="region of interest" description="Disordered" evidence="2">
    <location>
        <begin position="117"/>
        <end position="137"/>
    </location>
</feature>
<evidence type="ECO:0000313" key="4">
    <source>
        <dbReference type="Proteomes" id="UP000095767"/>
    </source>
</evidence>
<evidence type="ECO:0000256" key="1">
    <source>
        <dbReference type="ARBA" id="ARBA00022676"/>
    </source>
</evidence>
<dbReference type="SUPFAM" id="SSF53756">
    <property type="entry name" value="UDP-Glycosyltransferase/glycogen phosphorylase"/>
    <property type="match status" value="1"/>
</dbReference>
<dbReference type="STRING" id="888268.A0A1E5WG48"/>
<dbReference type="Proteomes" id="UP000095767">
    <property type="component" value="Unassembled WGS sequence"/>
</dbReference>
<evidence type="ECO:0000313" key="3">
    <source>
        <dbReference type="EMBL" id="OEL36130.1"/>
    </source>
</evidence>
<dbReference type="EMBL" id="LWDX02010033">
    <property type="protein sequence ID" value="OEL36130.1"/>
    <property type="molecule type" value="Genomic_DNA"/>
</dbReference>
<comment type="caution">
    <text evidence="3">The sequence shown here is derived from an EMBL/GenBank/DDBJ whole genome shotgun (WGS) entry which is preliminary data.</text>
</comment>
<dbReference type="OrthoDB" id="5835829at2759"/>